<dbReference type="Gene3D" id="1.20.200.10">
    <property type="entry name" value="Fumarase/aspartase (Central domain)"/>
    <property type="match status" value="1"/>
</dbReference>
<dbReference type="Proteomes" id="UP001183809">
    <property type="component" value="Unassembled WGS sequence"/>
</dbReference>
<feature type="domain" description="Fumarase C C-terminal" evidence="2">
    <location>
        <begin position="74"/>
        <end position="126"/>
    </location>
</feature>
<evidence type="ECO:0000313" key="4">
    <source>
        <dbReference type="Proteomes" id="UP001183809"/>
    </source>
</evidence>
<sequence length="129" mass="14059">MVCIQVLSEDEAIAFAGTQGNFELNAMRPVIINNFLHAATILADACTKMREYCIEGTELNREQIDAYVDRSLMLVTALSPVIGYDKASAIAHKANDEDTTLREAALASGYISAEDFDRIVQPATMVGQT</sequence>
<dbReference type="Pfam" id="PF10415">
    <property type="entry name" value="FumaraseC_C"/>
    <property type="match status" value="1"/>
</dbReference>
<dbReference type="InterPro" id="IPR008948">
    <property type="entry name" value="L-Aspartase-like"/>
</dbReference>
<accession>A0ABU2U934</accession>
<organism evidence="3 4">
    <name type="scientific">Streptomyces gibsoniae</name>
    <dbReference type="NCBI Taxonomy" id="3075529"/>
    <lineage>
        <taxon>Bacteria</taxon>
        <taxon>Bacillati</taxon>
        <taxon>Actinomycetota</taxon>
        <taxon>Actinomycetes</taxon>
        <taxon>Kitasatosporales</taxon>
        <taxon>Streptomycetaceae</taxon>
        <taxon>Streptomyces</taxon>
    </lineage>
</organism>
<dbReference type="Gene3D" id="1.10.40.30">
    <property type="entry name" value="Fumarase/aspartase (C-terminal domain)"/>
    <property type="match status" value="1"/>
</dbReference>
<evidence type="ECO:0000313" key="3">
    <source>
        <dbReference type="EMBL" id="MDT0469746.1"/>
    </source>
</evidence>
<dbReference type="EMBL" id="JAVREY010000127">
    <property type="protein sequence ID" value="MDT0469746.1"/>
    <property type="molecule type" value="Genomic_DNA"/>
</dbReference>
<gene>
    <name evidence="3" type="ORF">RM764_43625</name>
</gene>
<protein>
    <recommendedName>
        <fullName evidence="2">Fumarase C C-terminal domain-containing protein</fullName>
    </recommendedName>
</protein>
<dbReference type="PANTHER" id="PTHR11444">
    <property type="entry name" value="ASPARTATEAMMONIA/ARGININOSUCCINATE/ADENYLOSUCCINATE LYASE"/>
    <property type="match status" value="1"/>
</dbReference>
<dbReference type="InterPro" id="IPR005677">
    <property type="entry name" value="Fum_hydII"/>
</dbReference>
<evidence type="ECO:0000256" key="1">
    <source>
        <dbReference type="ARBA" id="ARBA00023239"/>
    </source>
</evidence>
<reference evidence="4" key="1">
    <citation type="submission" date="2023-07" db="EMBL/GenBank/DDBJ databases">
        <title>30 novel species of actinomycetes from the DSMZ collection.</title>
        <authorList>
            <person name="Nouioui I."/>
        </authorList>
    </citation>
    <scope>NUCLEOTIDE SEQUENCE [LARGE SCALE GENOMIC DNA]</scope>
    <source>
        <strain evidence="4">DSM 41699</strain>
    </source>
</reference>
<dbReference type="RefSeq" id="WP_311701170.1">
    <property type="nucleotide sequence ID" value="NZ_JAVREY010000127.1"/>
</dbReference>
<name>A0ABU2U934_9ACTN</name>
<evidence type="ECO:0000259" key="2">
    <source>
        <dbReference type="Pfam" id="PF10415"/>
    </source>
</evidence>
<keyword evidence="1" id="KW-0456">Lyase</keyword>
<dbReference type="InterPro" id="IPR018951">
    <property type="entry name" value="Fumarase_C_C"/>
</dbReference>
<dbReference type="PANTHER" id="PTHR11444:SF1">
    <property type="entry name" value="FUMARATE HYDRATASE, MITOCHONDRIAL"/>
    <property type="match status" value="1"/>
</dbReference>
<keyword evidence="4" id="KW-1185">Reference proteome</keyword>
<proteinExistence type="predicted"/>
<comment type="caution">
    <text evidence="3">The sequence shown here is derived from an EMBL/GenBank/DDBJ whole genome shotgun (WGS) entry which is preliminary data.</text>
</comment>
<dbReference type="SUPFAM" id="SSF48557">
    <property type="entry name" value="L-aspartase-like"/>
    <property type="match status" value="1"/>
</dbReference>